<dbReference type="AlphaFoldDB" id="A0A1R3H6Q1"/>
<sequence>MEGVGKKDLTLLIWWEYDFKKRVLLLLAKIEAKGVSLSDFEVVSSDFAKIGCYLIRASEFLGLLSRYSHITGAAFEDALTVGLKVDFARHHLKQQLAVWESELASEFQQKCISIQK</sequence>
<comment type="caution">
    <text evidence="1">The sequence shown here is derived from an EMBL/GenBank/DDBJ whole genome shotgun (WGS) entry which is preliminary data.</text>
</comment>
<dbReference type="Proteomes" id="UP000187203">
    <property type="component" value="Unassembled WGS sequence"/>
</dbReference>
<accession>A0A1R3H6Q1</accession>
<keyword evidence="1" id="KW-0689">Ribosomal protein</keyword>
<evidence type="ECO:0000313" key="1">
    <source>
        <dbReference type="EMBL" id="OMO66014.1"/>
    </source>
</evidence>
<evidence type="ECO:0000313" key="2">
    <source>
        <dbReference type="Proteomes" id="UP000187203"/>
    </source>
</evidence>
<reference evidence="2" key="1">
    <citation type="submission" date="2013-09" db="EMBL/GenBank/DDBJ databases">
        <title>Corchorus olitorius genome sequencing.</title>
        <authorList>
            <person name="Alam M."/>
            <person name="Haque M.S."/>
            <person name="Islam M.S."/>
            <person name="Emdad E.M."/>
            <person name="Islam M.M."/>
            <person name="Ahmed B."/>
            <person name="Halim A."/>
            <person name="Hossen Q.M.M."/>
            <person name="Hossain M.Z."/>
            <person name="Ahmed R."/>
            <person name="Khan M.M."/>
            <person name="Islam R."/>
            <person name="Rashid M.M."/>
            <person name="Khan S.A."/>
            <person name="Rahman M.S."/>
            <person name="Alam M."/>
            <person name="Yahiya A.S."/>
            <person name="Khan M.S."/>
            <person name="Azam M.S."/>
            <person name="Haque T."/>
            <person name="Lashkar M.Z.H."/>
            <person name="Akhand A.I."/>
            <person name="Morshed G."/>
            <person name="Roy S."/>
            <person name="Uddin K.S."/>
            <person name="Rabeya T."/>
            <person name="Hossain A.S."/>
            <person name="Chowdhury A."/>
            <person name="Snigdha A.R."/>
            <person name="Mortoza M.S."/>
            <person name="Matin S.A."/>
            <person name="Hoque S.M.E."/>
            <person name="Islam M.K."/>
            <person name="Roy D.K."/>
            <person name="Haider R."/>
            <person name="Moosa M.M."/>
            <person name="Elias S.M."/>
            <person name="Hasan A.M."/>
            <person name="Jahan S."/>
            <person name="Shafiuddin M."/>
            <person name="Mahmood N."/>
            <person name="Shommy N.S."/>
        </authorList>
    </citation>
    <scope>NUCLEOTIDE SEQUENCE [LARGE SCALE GENOMIC DNA]</scope>
    <source>
        <strain evidence="2">cv. O-4</strain>
    </source>
</reference>
<dbReference type="GO" id="GO:0005840">
    <property type="term" value="C:ribosome"/>
    <property type="evidence" value="ECO:0007669"/>
    <property type="project" value="UniProtKB-KW"/>
</dbReference>
<keyword evidence="2" id="KW-1185">Reference proteome</keyword>
<protein>
    <submittedName>
        <fullName evidence="1">Ribosomal protein L11</fullName>
    </submittedName>
</protein>
<dbReference type="EMBL" id="AWUE01020791">
    <property type="protein sequence ID" value="OMO66014.1"/>
    <property type="molecule type" value="Genomic_DNA"/>
</dbReference>
<keyword evidence="1" id="KW-0687">Ribonucleoprotein</keyword>
<gene>
    <name evidence="1" type="ORF">COLO4_30877</name>
</gene>
<organism evidence="1 2">
    <name type="scientific">Corchorus olitorius</name>
    <dbReference type="NCBI Taxonomy" id="93759"/>
    <lineage>
        <taxon>Eukaryota</taxon>
        <taxon>Viridiplantae</taxon>
        <taxon>Streptophyta</taxon>
        <taxon>Embryophyta</taxon>
        <taxon>Tracheophyta</taxon>
        <taxon>Spermatophyta</taxon>
        <taxon>Magnoliopsida</taxon>
        <taxon>eudicotyledons</taxon>
        <taxon>Gunneridae</taxon>
        <taxon>Pentapetalae</taxon>
        <taxon>rosids</taxon>
        <taxon>malvids</taxon>
        <taxon>Malvales</taxon>
        <taxon>Malvaceae</taxon>
        <taxon>Grewioideae</taxon>
        <taxon>Apeibeae</taxon>
        <taxon>Corchorus</taxon>
    </lineage>
</organism>
<name>A0A1R3H6Q1_9ROSI</name>
<proteinExistence type="predicted"/>